<evidence type="ECO:0000256" key="1">
    <source>
        <dbReference type="SAM" id="MobiDB-lite"/>
    </source>
</evidence>
<sequence>MRSNKTGKPARVDKGKKRVNWTQPEVKSIVDRVRLRQMSLRQAAPLLEAVVGREVNYVTIMRHANQSPPSSSSPPSLPPSSAPPLPSSPPPSSCAPPSSFISGATARSAQQPLRPTIASRDSLPPPPAVLPPSLSLPHVGLFKSDLPYAFLRSKYGGEILCISGPEGCRTFCKVGATSKSGVRYYQCLSCRKSTLPVPGSIRVINGQPETLSVSHNAECEAQNAEQLVCTELDRNLRQLVRFSGIPSSLAYSMAHVVLKVSGGDELAAKFAPYHVYRRRLDSTKRDVLPSMTDAFAIPEELTKTVDKPGLEKPFLLSSSRELKIYIFATEDDLKLAAHSDIVIGDSTFDVAPQGWQLLTLHMRYLSPKHKDYEWTTFLHAVMRNRTEESYTYVFEKVAEVWNRAGLLEKKRFFRFDFERAQLKAAETVFGRGNVGGCLFHYTQALIRNLKSHGLFLLYKSDKAFHNFVRNLCTLPLLPPQFVHHTWKVLFYEAPRIEDKALNKQIAKFLTYFTQQWINDVPLRFWNFWLCDVRTTNVAEGYHSRLQQHPLAKKHPNIIGLVSFLRLWHSEQATRKRQLCDGAKPKPRNLQYDLLNERLKKVFERLQSPDIAVSDIFSYLRACRLAIAEFSAPGVTTKMTKKRKVEVAAPVNVDVSVTTVLGSGTPSDDNSLSCEVIGGHRSVVTYYFCPPSENEIDRISKALCVKTPDNASVNPSSNSFTSSSPPKWTGKSEGDGCCGFRSIIQCIFGPETDENIHLSLRRAICCYIEKEMSVRPMPYWIIAHSPDNETLLDHVEKMKKPETKFASYDGAHKEMATVLSLYRKAISFVPSRLVSTDSPRRPFLASSQSQNHESNHSESRASIESGVTNQTKKCYKSEYGNYCCKYGPDTKTLLLQIGVANRLN</sequence>
<protein>
    <submittedName>
        <fullName evidence="4">MULE domain-containing protein</fullName>
    </submittedName>
</protein>
<keyword evidence="3" id="KW-1185">Reference proteome</keyword>
<feature type="region of interest" description="Disordered" evidence="1">
    <location>
        <begin position="1"/>
        <end position="24"/>
    </location>
</feature>
<accession>A0A1I7YTF4</accession>
<proteinExistence type="predicted"/>
<feature type="compositionally biased region" description="Pro residues" evidence="1">
    <location>
        <begin position="71"/>
        <end position="94"/>
    </location>
</feature>
<name>A0A1I7YTF4_9BILA</name>
<dbReference type="Pfam" id="PF10551">
    <property type="entry name" value="MULE"/>
    <property type="match status" value="1"/>
</dbReference>
<reference evidence="4" key="1">
    <citation type="submission" date="2016-11" db="UniProtKB">
        <authorList>
            <consortium name="WormBaseParasite"/>
        </authorList>
    </citation>
    <scope>IDENTIFICATION</scope>
</reference>
<feature type="region of interest" description="Disordered" evidence="1">
    <location>
        <begin position="64"/>
        <end position="129"/>
    </location>
</feature>
<dbReference type="WBParaSite" id="L893_g19561.t1">
    <property type="protein sequence ID" value="L893_g19561.t1"/>
    <property type="gene ID" value="L893_g19561"/>
</dbReference>
<feature type="compositionally biased region" description="Polar residues" evidence="1">
    <location>
        <begin position="100"/>
        <end position="113"/>
    </location>
</feature>
<feature type="region of interest" description="Disordered" evidence="1">
    <location>
        <begin position="834"/>
        <end position="866"/>
    </location>
</feature>
<evidence type="ECO:0000313" key="3">
    <source>
        <dbReference type="Proteomes" id="UP000095287"/>
    </source>
</evidence>
<evidence type="ECO:0000313" key="4">
    <source>
        <dbReference type="WBParaSite" id="L893_g19561.t1"/>
    </source>
</evidence>
<dbReference type="InterPro" id="IPR018289">
    <property type="entry name" value="MULE_transposase_dom"/>
</dbReference>
<dbReference type="Proteomes" id="UP000095287">
    <property type="component" value="Unplaced"/>
</dbReference>
<dbReference type="AlphaFoldDB" id="A0A1I7YTF4"/>
<feature type="domain" description="MULE transposase" evidence="2">
    <location>
        <begin position="375"/>
        <end position="442"/>
    </location>
</feature>
<organism evidence="3 4">
    <name type="scientific">Steinernema glaseri</name>
    <dbReference type="NCBI Taxonomy" id="37863"/>
    <lineage>
        <taxon>Eukaryota</taxon>
        <taxon>Metazoa</taxon>
        <taxon>Ecdysozoa</taxon>
        <taxon>Nematoda</taxon>
        <taxon>Chromadorea</taxon>
        <taxon>Rhabditida</taxon>
        <taxon>Tylenchina</taxon>
        <taxon>Panagrolaimomorpha</taxon>
        <taxon>Strongyloidoidea</taxon>
        <taxon>Steinernematidae</taxon>
        <taxon>Steinernema</taxon>
    </lineage>
</organism>
<evidence type="ECO:0000259" key="2">
    <source>
        <dbReference type="Pfam" id="PF10551"/>
    </source>
</evidence>